<dbReference type="AlphaFoldDB" id="A0A9N9SGP1"/>
<evidence type="ECO:0000313" key="2">
    <source>
        <dbReference type="EMBL" id="CAG9821275.1"/>
    </source>
</evidence>
<dbReference type="PANTHER" id="PTHR21581">
    <property type="entry name" value="D-ALANYL-D-ALANINE CARBOXYPEPTIDASE"/>
    <property type="match status" value="1"/>
</dbReference>
<reference evidence="2" key="2">
    <citation type="submission" date="2022-10" db="EMBL/GenBank/DDBJ databases">
        <authorList>
            <consortium name="ENA_rothamsted_submissions"/>
            <consortium name="culmorum"/>
            <person name="King R."/>
        </authorList>
    </citation>
    <scope>NUCLEOTIDE SEQUENCE</scope>
</reference>
<dbReference type="InterPro" id="IPR011990">
    <property type="entry name" value="TPR-like_helical_dom_sf"/>
</dbReference>
<feature type="compositionally biased region" description="Polar residues" evidence="1">
    <location>
        <begin position="1"/>
        <end position="17"/>
    </location>
</feature>
<dbReference type="Proteomes" id="UP001153737">
    <property type="component" value="Chromosome 4"/>
</dbReference>
<organism evidence="2 3">
    <name type="scientific">Phaedon cochleariae</name>
    <name type="common">Mustard beetle</name>
    <dbReference type="NCBI Taxonomy" id="80249"/>
    <lineage>
        <taxon>Eukaryota</taxon>
        <taxon>Metazoa</taxon>
        <taxon>Ecdysozoa</taxon>
        <taxon>Arthropoda</taxon>
        <taxon>Hexapoda</taxon>
        <taxon>Insecta</taxon>
        <taxon>Pterygota</taxon>
        <taxon>Neoptera</taxon>
        <taxon>Endopterygota</taxon>
        <taxon>Coleoptera</taxon>
        <taxon>Polyphaga</taxon>
        <taxon>Cucujiformia</taxon>
        <taxon>Chrysomeloidea</taxon>
        <taxon>Chrysomelidae</taxon>
        <taxon>Chrysomelinae</taxon>
        <taxon>Chrysomelini</taxon>
        <taxon>Phaedon</taxon>
    </lineage>
</organism>
<protein>
    <recommendedName>
        <fullName evidence="4">Trafficking protein particle complex subunit 12</fullName>
    </recommendedName>
</protein>
<keyword evidence="3" id="KW-1185">Reference proteome</keyword>
<dbReference type="SMART" id="SM00028">
    <property type="entry name" value="TPR"/>
    <property type="match status" value="4"/>
</dbReference>
<dbReference type="OrthoDB" id="428342at2759"/>
<dbReference type="EMBL" id="OU896710">
    <property type="protein sequence ID" value="CAG9821275.1"/>
    <property type="molecule type" value="Genomic_DNA"/>
</dbReference>
<dbReference type="GO" id="GO:0005794">
    <property type="term" value="C:Golgi apparatus"/>
    <property type="evidence" value="ECO:0007669"/>
    <property type="project" value="TreeGrafter"/>
</dbReference>
<sequence>MSRNDQPSLSQYFGSNENSEDRTDFSKEVTEATAEIINLKLADGKKIIAKNEPEVCRLFSEPTPQARDPTAAFFDLIGSNQNTGTNGIISDLGLPTNNEESYSSSRLAIGSEADRRRDAWISSEKTRQCLIAAATASPGTYFPNREMLTMPGVLLEEELGDAVGEAVSMCLGEAEAAQRRVLSASDVTQDERGLRELVQAGAYRAAINLTARLLTIYGQGIGRAGHPSKHSPHSLQLWFTRIALLVKTKAYGVASMEAEAFGHLDKPDLYYQFYPEMYGGRLGSIASFSFRLLLAELPMHCGKPKDSVTRLFNTLATVRQILTNLRKGLCEDGSPMELGESDRSDSLRLWIGREVRVMHSIINCALVLKDYELAMDLLGQLCERDGAPRHALLSALGRLHLQLGDVSGAEVCFNEAAEVKGATPGVRELVDRGLLCIAQSAFDEAYTYFQKASLLESSNVMILNNMGVCLLYGGHLKEAIQVLESAITSNPVHALHESLLLNLCTLYDMESSKGRLKKFALLRQISRYQADAPATILEKLYG</sequence>
<name>A0A9N9SGP1_PHACE</name>
<dbReference type="PANTHER" id="PTHR21581:SF6">
    <property type="entry name" value="TRAFFICKING PROTEIN PARTICLE COMPLEX SUBUNIT 12"/>
    <property type="match status" value="1"/>
</dbReference>
<evidence type="ECO:0008006" key="4">
    <source>
        <dbReference type="Google" id="ProtNLM"/>
    </source>
</evidence>
<evidence type="ECO:0000313" key="3">
    <source>
        <dbReference type="Proteomes" id="UP001153737"/>
    </source>
</evidence>
<proteinExistence type="predicted"/>
<dbReference type="Gene3D" id="1.25.40.10">
    <property type="entry name" value="Tetratricopeptide repeat domain"/>
    <property type="match status" value="1"/>
</dbReference>
<reference evidence="2" key="1">
    <citation type="submission" date="2022-01" db="EMBL/GenBank/DDBJ databases">
        <authorList>
            <person name="King R."/>
        </authorList>
    </citation>
    <scope>NUCLEOTIDE SEQUENCE</scope>
</reference>
<dbReference type="GO" id="GO:0030008">
    <property type="term" value="C:TRAPP complex"/>
    <property type="evidence" value="ECO:0007669"/>
    <property type="project" value="TreeGrafter"/>
</dbReference>
<dbReference type="SUPFAM" id="SSF48452">
    <property type="entry name" value="TPR-like"/>
    <property type="match status" value="1"/>
</dbReference>
<feature type="region of interest" description="Disordered" evidence="1">
    <location>
        <begin position="1"/>
        <end position="27"/>
    </location>
</feature>
<evidence type="ECO:0000256" key="1">
    <source>
        <dbReference type="SAM" id="MobiDB-lite"/>
    </source>
</evidence>
<accession>A0A9N9SGP1</accession>
<dbReference type="InterPro" id="IPR019734">
    <property type="entry name" value="TPR_rpt"/>
</dbReference>
<gene>
    <name evidence="2" type="ORF">PHAECO_LOCUS8282</name>
</gene>